<comment type="caution">
    <text evidence="1">The sequence shown here is derived from an EMBL/GenBank/DDBJ whole genome shotgun (WGS) entry which is preliminary data.</text>
</comment>
<evidence type="ECO:0000313" key="2">
    <source>
        <dbReference type="Proteomes" id="UP001183176"/>
    </source>
</evidence>
<name>A0ABU2JJ30_9ACTN</name>
<protein>
    <submittedName>
        <fullName evidence="1">Uncharacterized protein</fullName>
    </submittedName>
</protein>
<organism evidence="1 2">
    <name type="scientific">Jatrophihabitans lederbergiae</name>
    <dbReference type="NCBI Taxonomy" id="3075547"/>
    <lineage>
        <taxon>Bacteria</taxon>
        <taxon>Bacillati</taxon>
        <taxon>Actinomycetota</taxon>
        <taxon>Actinomycetes</taxon>
        <taxon>Jatrophihabitantales</taxon>
        <taxon>Jatrophihabitantaceae</taxon>
        <taxon>Jatrophihabitans</taxon>
    </lineage>
</organism>
<sequence length="98" mass="10568">MSRAPADRAAGARTCPRWCTTGPQHVPASIDRDGTISFNHDARLMADEVNEVNEVTVAQAVLVYADGTAAHPEPAQLYVFLQDSDDLPPLRRSLSAPP</sequence>
<keyword evidence="2" id="KW-1185">Reference proteome</keyword>
<dbReference type="EMBL" id="JAVREH010000080">
    <property type="protein sequence ID" value="MDT0264248.1"/>
    <property type="molecule type" value="Genomic_DNA"/>
</dbReference>
<accession>A0ABU2JJ30</accession>
<evidence type="ECO:0000313" key="1">
    <source>
        <dbReference type="EMBL" id="MDT0264248.1"/>
    </source>
</evidence>
<proteinExistence type="predicted"/>
<dbReference type="RefSeq" id="WP_311425390.1">
    <property type="nucleotide sequence ID" value="NZ_JAVREH010000080.1"/>
</dbReference>
<reference evidence="2" key="1">
    <citation type="submission" date="2023-07" db="EMBL/GenBank/DDBJ databases">
        <title>30 novel species of actinomycetes from the DSMZ collection.</title>
        <authorList>
            <person name="Nouioui I."/>
        </authorList>
    </citation>
    <scope>NUCLEOTIDE SEQUENCE [LARGE SCALE GENOMIC DNA]</scope>
    <source>
        <strain evidence="2">DSM 44399</strain>
    </source>
</reference>
<dbReference type="Proteomes" id="UP001183176">
    <property type="component" value="Unassembled WGS sequence"/>
</dbReference>
<gene>
    <name evidence="1" type="ORF">RM423_23040</name>
</gene>